<feature type="compositionally biased region" description="Basic and acidic residues" evidence="1">
    <location>
        <begin position="514"/>
        <end position="526"/>
    </location>
</feature>
<dbReference type="Proteomes" id="UP000594262">
    <property type="component" value="Unplaced"/>
</dbReference>
<evidence type="ECO:0000256" key="2">
    <source>
        <dbReference type="SAM" id="SignalP"/>
    </source>
</evidence>
<evidence type="ECO:0000313" key="4">
    <source>
        <dbReference type="Proteomes" id="UP000594262"/>
    </source>
</evidence>
<proteinExistence type="predicted"/>
<feature type="region of interest" description="Disordered" evidence="1">
    <location>
        <begin position="46"/>
        <end position="81"/>
    </location>
</feature>
<reference evidence="3" key="1">
    <citation type="submission" date="2021-01" db="UniProtKB">
        <authorList>
            <consortium name="EnsemblMetazoa"/>
        </authorList>
    </citation>
    <scope>IDENTIFICATION</scope>
</reference>
<dbReference type="AlphaFoldDB" id="A0A7M5X4Z9"/>
<accession>A0A7M5X4Z9</accession>
<protein>
    <submittedName>
        <fullName evidence="3">Uncharacterized protein</fullName>
    </submittedName>
</protein>
<evidence type="ECO:0000313" key="3">
    <source>
        <dbReference type="EnsemblMetazoa" id="CLYHEMP017573.1"/>
    </source>
</evidence>
<feature type="compositionally biased region" description="Basic residues" evidence="1">
    <location>
        <begin position="261"/>
        <end position="275"/>
    </location>
</feature>
<feature type="compositionally biased region" description="Basic and acidic residues" evidence="1">
    <location>
        <begin position="165"/>
        <end position="176"/>
    </location>
</feature>
<feature type="compositionally biased region" description="Pro residues" evidence="1">
    <location>
        <begin position="303"/>
        <end position="347"/>
    </location>
</feature>
<dbReference type="OrthoDB" id="10680310at2759"/>
<name>A0A7M5X4Z9_9CNID</name>
<evidence type="ECO:0000256" key="1">
    <source>
        <dbReference type="SAM" id="MobiDB-lite"/>
    </source>
</evidence>
<feature type="signal peptide" evidence="2">
    <location>
        <begin position="1"/>
        <end position="18"/>
    </location>
</feature>
<feature type="region of interest" description="Disordered" evidence="1">
    <location>
        <begin position="506"/>
        <end position="532"/>
    </location>
</feature>
<dbReference type="PRINTS" id="PR01217">
    <property type="entry name" value="PRICHEXTENSN"/>
</dbReference>
<dbReference type="EnsemblMetazoa" id="CLYHEMT017573.1">
    <property type="protein sequence ID" value="CLYHEMP017573.1"/>
    <property type="gene ID" value="CLYHEMG017573"/>
</dbReference>
<keyword evidence="4" id="KW-1185">Reference proteome</keyword>
<feature type="region of interest" description="Disordered" evidence="1">
    <location>
        <begin position="111"/>
        <end position="134"/>
    </location>
</feature>
<feature type="region of interest" description="Disordered" evidence="1">
    <location>
        <begin position="261"/>
        <end position="372"/>
    </location>
</feature>
<feature type="region of interest" description="Disordered" evidence="1">
    <location>
        <begin position="467"/>
        <end position="494"/>
    </location>
</feature>
<dbReference type="GeneID" id="136813740"/>
<feature type="compositionally biased region" description="Pro residues" evidence="1">
    <location>
        <begin position="276"/>
        <end position="290"/>
    </location>
</feature>
<keyword evidence="2" id="KW-0732">Signal</keyword>
<feature type="region of interest" description="Disordered" evidence="1">
    <location>
        <begin position="165"/>
        <end position="194"/>
    </location>
</feature>
<sequence length="593" mass="66034">MQALKFLVFVSLYTCSLCVLELSRDGKGKSIWKQGNYRNRNVVPRPEQYITKKHRRDIDEQDDSTQRNDIDDDLDEPSTNSKKSNIFRKHFSIPIGAMLPFGYSGVINGDKGSTKKSQVPRGSFADQLSSDPSDHFGVVNALGRSGDASIRSNVPFSTWGLAQKAEKKGVHDENGSERSSILGGSVITDEDLNGQMMEGLSGERSRSERMEILTPALNNRHLVKRNTMASGPTTQEANFRKRLRRYLYDPYYHYHYHHHHHHGGPVIHHHHHHYPRPPPPPPPRPRPYYLPPGHLHVHIHPTPAAPPEPTAAPSAPPTAPPTTPATPPPTIAPPPPPTTTAPPPPAPDAVAPPADAPPADAGGGDAAAPAPAKFSNANYRKLSTSRMLKKDEIRGIPENATTTKHFKDNRTEVTIKKMPLKASDVNHTLGESRETASLIKWKGTFDLKQDKSVKNPQYNNGDYEMLNNYGDEPDGEFDQDFPHSPNGEPSQYQNHDFHHNVQEQHPHAPYQMHGPHDDYKNDHPGHPNEAPMKSVVKDLDVEYKLPSSLNLTNIRSINKRGYIPTGPPASKRFILKLRKGLKNFLTNFGRVNG</sequence>
<feature type="chain" id="PRO_5029773607" evidence="2">
    <location>
        <begin position="19"/>
        <end position="593"/>
    </location>
</feature>
<organism evidence="3 4">
    <name type="scientific">Clytia hemisphaerica</name>
    <dbReference type="NCBI Taxonomy" id="252671"/>
    <lineage>
        <taxon>Eukaryota</taxon>
        <taxon>Metazoa</taxon>
        <taxon>Cnidaria</taxon>
        <taxon>Hydrozoa</taxon>
        <taxon>Hydroidolina</taxon>
        <taxon>Leptothecata</taxon>
        <taxon>Obeliida</taxon>
        <taxon>Clytiidae</taxon>
        <taxon>Clytia</taxon>
    </lineage>
</organism>
<feature type="compositionally biased region" description="Low complexity" evidence="1">
    <location>
        <begin position="348"/>
        <end position="372"/>
    </location>
</feature>
<dbReference type="RefSeq" id="XP_066926338.1">
    <property type="nucleotide sequence ID" value="XM_067070237.1"/>
</dbReference>